<evidence type="ECO:0000256" key="1">
    <source>
        <dbReference type="SAM" id="Phobius"/>
    </source>
</evidence>
<evidence type="ECO:0000313" key="3">
    <source>
        <dbReference type="EMBL" id="MEM0515444.1"/>
    </source>
</evidence>
<dbReference type="Pfam" id="PF04892">
    <property type="entry name" value="VanZ"/>
    <property type="match status" value="1"/>
</dbReference>
<feature type="transmembrane region" description="Helical" evidence="1">
    <location>
        <begin position="77"/>
        <end position="99"/>
    </location>
</feature>
<reference evidence="3 4" key="1">
    <citation type="submission" date="2024-03" db="EMBL/GenBank/DDBJ databases">
        <title>Pseudoalteromonas qingdaonensis sp. nov., isolated from the intestines of marine benthic organisms.</title>
        <authorList>
            <person name="Lin X."/>
            <person name="Fang S."/>
            <person name="Hu X."/>
        </authorList>
    </citation>
    <scope>NUCLEOTIDE SEQUENCE [LARGE SCALE GENOMIC DNA]</scope>
    <source>
        <strain evidence="3 4">YIC-827</strain>
    </source>
</reference>
<gene>
    <name evidence="3" type="ORF">WCN91_08395</name>
</gene>
<protein>
    <submittedName>
        <fullName evidence="3">VanZ family protein</fullName>
    </submittedName>
</protein>
<evidence type="ECO:0000313" key="4">
    <source>
        <dbReference type="Proteomes" id="UP001447008"/>
    </source>
</evidence>
<keyword evidence="1" id="KW-0472">Membrane</keyword>
<organism evidence="3 4">
    <name type="scientific">Pseudoalteromonas qingdaonensis</name>
    <dbReference type="NCBI Taxonomy" id="3131913"/>
    <lineage>
        <taxon>Bacteria</taxon>
        <taxon>Pseudomonadati</taxon>
        <taxon>Pseudomonadota</taxon>
        <taxon>Gammaproteobacteria</taxon>
        <taxon>Alteromonadales</taxon>
        <taxon>Pseudoalteromonadaceae</taxon>
        <taxon>Pseudoalteromonas</taxon>
    </lineage>
</organism>
<keyword evidence="1" id="KW-0812">Transmembrane</keyword>
<sequence length="134" mass="14984">MKSSWQWMLMLLALGFFAFLGWIIYLANTGQPSIFFDLVRALPYGDKLGHFVLFGAATLLLSLALKAAFWRLGRVKLYWGALIVFLFALSEEISQAFVASRTFDLVDLSADVFGIAAASYLVSLLVKQYKKSQS</sequence>
<proteinExistence type="predicted"/>
<keyword evidence="1" id="KW-1133">Transmembrane helix</keyword>
<comment type="caution">
    <text evidence="3">The sequence shown here is derived from an EMBL/GenBank/DDBJ whole genome shotgun (WGS) entry which is preliminary data.</text>
</comment>
<accession>A0ABU9MVZ4</accession>
<dbReference type="InterPro" id="IPR006976">
    <property type="entry name" value="VanZ-like"/>
</dbReference>
<keyword evidence="4" id="KW-1185">Reference proteome</keyword>
<feature type="transmembrane region" description="Helical" evidence="1">
    <location>
        <begin position="7"/>
        <end position="28"/>
    </location>
</feature>
<feature type="transmembrane region" description="Helical" evidence="1">
    <location>
        <begin position="48"/>
        <end position="65"/>
    </location>
</feature>
<dbReference type="EMBL" id="JBCGCU010000007">
    <property type="protein sequence ID" value="MEM0515444.1"/>
    <property type="molecule type" value="Genomic_DNA"/>
</dbReference>
<evidence type="ECO:0000259" key="2">
    <source>
        <dbReference type="Pfam" id="PF04892"/>
    </source>
</evidence>
<feature type="domain" description="VanZ-like" evidence="2">
    <location>
        <begin position="42"/>
        <end position="124"/>
    </location>
</feature>
<dbReference type="RefSeq" id="WP_342678074.1">
    <property type="nucleotide sequence ID" value="NZ_JBCGCU010000007.1"/>
</dbReference>
<dbReference type="NCBIfam" id="NF037970">
    <property type="entry name" value="vanZ_1"/>
    <property type="match status" value="1"/>
</dbReference>
<dbReference type="PANTHER" id="PTHR28008">
    <property type="entry name" value="DOMAIN PROTEIN, PUTATIVE (AFU_ORTHOLOGUE AFUA_3G10980)-RELATED"/>
    <property type="match status" value="1"/>
</dbReference>
<name>A0ABU9MVZ4_9GAMM</name>
<dbReference type="PANTHER" id="PTHR28008:SF1">
    <property type="entry name" value="DOMAIN PROTEIN, PUTATIVE (AFU_ORTHOLOGUE AFUA_3G10980)-RELATED"/>
    <property type="match status" value="1"/>
</dbReference>
<feature type="transmembrane region" description="Helical" evidence="1">
    <location>
        <begin position="105"/>
        <end position="126"/>
    </location>
</feature>
<dbReference type="Proteomes" id="UP001447008">
    <property type="component" value="Unassembled WGS sequence"/>
</dbReference>